<reference evidence="13 14" key="1">
    <citation type="journal article" date="2016" name="Int. J. Syst. Evol. Microbiol.">
        <title>Pyruvatibacter mobilis gen. nov., sp. nov., a marine bacterium from the culture broth of Picochlorum sp. 122.</title>
        <authorList>
            <person name="Wang G."/>
            <person name="Tang M."/>
            <person name="Wu H."/>
            <person name="Dai S."/>
            <person name="Li T."/>
            <person name="Chen C."/>
            <person name="He H."/>
            <person name="Fan J."/>
            <person name="Xiang W."/>
            <person name="Li X."/>
        </authorList>
    </citation>
    <scope>NUCLEOTIDE SEQUENCE [LARGE SCALE GENOMIC DNA]</scope>
    <source>
        <strain evidence="13 14">GYP-11</strain>
    </source>
</reference>
<evidence type="ECO:0000313" key="14">
    <source>
        <dbReference type="Proteomes" id="UP000470384"/>
    </source>
</evidence>
<evidence type="ECO:0000256" key="9">
    <source>
        <dbReference type="RuleBase" id="RU004016"/>
    </source>
</evidence>
<accession>A0A845QBU0</accession>
<feature type="transmembrane region" description="Helical" evidence="11">
    <location>
        <begin position="20"/>
        <end position="39"/>
    </location>
</feature>
<dbReference type="InterPro" id="IPR001967">
    <property type="entry name" value="Peptidase_S11_N"/>
</dbReference>
<evidence type="ECO:0000313" key="13">
    <source>
        <dbReference type="EMBL" id="NBG95728.1"/>
    </source>
</evidence>
<keyword evidence="11" id="KW-0472">Membrane</keyword>
<evidence type="ECO:0000256" key="11">
    <source>
        <dbReference type="SAM" id="Phobius"/>
    </source>
</evidence>
<dbReference type="InterPro" id="IPR036680">
    <property type="entry name" value="SPOR-like_sf"/>
</dbReference>
<dbReference type="OrthoDB" id="5291989at2"/>
<keyword evidence="11" id="KW-1133">Transmembrane helix</keyword>
<dbReference type="PROSITE" id="PS51724">
    <property type="entry name" value="SPOR"/>
    <property type="match status" value="1"/>
</dbReference>
<evidence type="ECO:0000256" key="10">
    <source>
        <dbReference type="SAM" id="MobiDB-lite"/>
    </source>
</evidence>
<dbReference type="GO" id="GO:0008360">
    <property type="term" value="P:regulation of cell shape"/>
    <property type="evidence" value="ECO:0007669"/>
    <property type="project" value="UniProtKB-KW"/>
</dbReference>
<dbReference type="Proteomes" id="UP000470384">
    <property type="component" value="Unassembled WGS sequence"/>
</dbReference>
<dbReference type="SUPFAM" id="SSF56601">
    <property type="entry name" value="beta-lactamase/transpeptidase-like"/>
    <property type="match status" value="1"/>
</dbReference>
<evidence type="ECO:0000256" key="4">
    <source>
        <dbReference type="ARBA" id="ARBA00022960"/>
    </source>
</evidence>
<dbReference type="GO" id="GO:0009252">
    <property type="term" value="P:peptidoglycan biosynthetic process"/>
    <property type="evidence" value="ECO:0007669"/>
    <property type="project" value="UniProtKB-KW"/>
</dbReference>
<feature type="domain" description="SPOR" evidence="12">
    <location>
        <begin position="462"/>
        <end position="546"/>
    </location>
</feature>
<feature type="active site" evidence="7">
    <location>
        <position position="134"/>
    </location>
</feature>
<evidence type="ECO:0000256" key="5">
    <source>
        <dbReference type="ARBA" id="ARBA00022984"/>
    </source>
</evidence>
<organism evidence="13 14">
    <name type="scientific">Pyruvatibacter mobilis</name>
    <dbReference type="NCBI Taxonomy" id="1712261"/>
    <lineage>
        <taxon>Bacteria</taxon>
        <taxon>Pseudomonadati</taxon>
        <taxon>Pseudomonadota</taxon>
        <taxon>Alphaproteobacteria</taxon>
        <taxon>Hyphomicrobiales</taxon>
        <taxon>Parvibaculaceae</taxon>
        <taxon>Pyruvatibacter</taxon>
    </lineage>
</organism>
<evidence type="ECO:0000256" key="6">
    <source>
        <dbReference type="ARBA" id="ARBA00023316"/>
    </source>
</evidence>
<dbReference type="InterPro" id="IPR012338">
    <property type="entry name" value="Beta-lactam/transpept-like"/>
</dbReference>
<dbReference type="AlphaFoldDB" id="A0A845QBU0"/>
<feature type="compositionally biased region" description="Low complexity" evidence="10">
    <location>
        <begin position="361"/>
        <end position="376"/>
    </location>
</feature>
<dbReference type="PANTHER" id="PTHR21581:SF6">
    <property type="entry name" value="TRAFFICKING PROTEIN PARTICLE COMPLEX SUBUNIT 12"/>
    <property type="match status" value="1"/>
</dbReference>
<dbReference type="Gene3D" id="3.40.710.10">
    <property type="entry name" value="DD-peptidase/beta-lactamase superfamily"/>
    <property type="match status" value="1"/>
</dbReference>
<dbReference type="PRINTS" id="PR00725">
    <property type="entry name" value="DADACBPTASE1"/>
</dbReference>
<keyword evidence="14" id="KW-1185">Reference proteome</keyword>
<keyword evidence="5" id="KW-0573">Peptidoglycan synthesis</keyword>
<dbReference type="PANTHER" id="PTHR21581">
    <property type="entry name" value="D-ALANYL-D-ALANINE CARBOXYPEPTIDASE"/>
    <property type="match status" value="1"/>
</dbReference>
<comment type="similarity">
    <text evidence="1 9">Belongs to the peptidase S11 family.</text>
</comment>
<feature type="active site" description="Proton acceptor" evidence="7">
    <location>
        <position position="77"/>
    </location>
</feature>
<feature type="region of interest" description="Disordered" evidence="10">
    <location>
        <begin position="361"/>
        <end position="393"/>
    </location>
</feature>
<keyword evidence="4" id="KW-0133">Cell shape</keyword>
<evidence type="ECO:0000256" key="8">
    <source>
        <dbReference type="PIRSR" id="PIRSR618044-2"/>
    </source>
</evidence>
<dbReference type="GO" id="GO:0006508">
    <property type="term" value="P:proteolysis"/>
    <property type="evidence" value="ECO:0007669"/>
    <property type="project" value="InterPro"/>
</dbReference>
<keyword evidence="11" id="KW-0812">Transmembrane</keyword>
<evidence type="ECO:0000259" key="12">
    <source>
        <dbReference type="PROSITE" id="PS51724"/>
    </source>
</evidence>
<dbReference type="RefSeq" id="WP_160587643.1">
    <property type="nucleotide sequence ID" value="NZ_BMHN01000001.1"/>
</dbReference>
<evidence type="ECO:0000256" key="7">
    <source>
        <dbReference type="PIRSR" id="PIRSR618044-1"/>
    </source>
</evidence>
<sequence length="555" mass="58714">MGIEARHGAGSAVAQARGPFGLVVAATMMLALTLSVALATPAAAKPKYAALVLDKYSGRVLFSRHADAHRYPASLTKIMTLYIVFEELAKENITLDTKFTVSRHAAGQAPSKLGLDAGDTITVENAILALVTKSANDVAMVVAENIGGSERKFAQQMTKRARELGMARTTFRNPHGLPDKRQVTTARDMATLAQRIMDDFPQYYSYFGTESFTFRGRTFNNHNNLLGDYEGTNGIKTGYTRASGFNLTASVTRDGKHLVGVVMGGKTPRTRDDHMREILDEAFGRVPTRGRISIASAAPIPRARPNVTLPTAEPPQLMASLEAPRAPTNAPSVKPADAFDAATAAALLAEPAPARRPAVTFNAPTPDAVAPTAASPETASGLRGPTTEPEAPARQVAAAAVAPRVFDDVSAWLVSPANARESAPRPAGTLTDPGRPTGAGDISSATDVNLAALNDPGSYSTVSAGHAWRIQIGAYSDATEAGRRIQAAMARAPSVLKGKGPATVPVRTASRTLFRSRFTGFDGEDQARNACTRLIREGISCITVPPDDWYAPTTN</sequence>
<dbReference type="GO" id="GO:0042834">
    <property type="term" value="F:peptidoglycan binding"/>
    <property type="evidence" value="ECO:0007669"/>
    <property type="project" value="InterPro"/>
</dbReference>
<keyword evidence="2" id="KW-0732">Signal</keyword>
<gene>
    <name evidence="13" type="ORF">GTQ45_08280</name>
</gene>
<dbReference type="GO" id="GO:0071555">
    <property type="term" value="P:cell wall organization"/>
    <property type="evidence" value="ECO:0007669"/>
    <property type="project" value="UniProtKB-KW"/>
</dbReference>
<proteinExistence type="inferred from homology"/>
<dbReference type="Pfam" id="PF00768">
    <property type="entry name" value="Peptidase_S11"/>
    <property type="match status" value="1"/>
</dbReference>
<dbReference type="InterPro" id="IPR007730">
    <property type="entry name" value="SPOR-like_dom"/>
</dbReference>
<dbReference type="InterPro" id="IPR018044">
    <property type="entry name" value="Peptidase_S11"/>
</dbReference>
<keyword evidence="6" id="KW-0961">Cell wall biogenesis/degradation</keyword>
<comment type="caution">
    <text evidence="13">The sequence shown here is derived from an EMBL/GenBank/DDBJ whole genome shotgun (WGS) entry which is preliminary data.</text>
</comment>
<dbReference type="Gene3D" id="3.30.70.1070">
    <property type="entry name" value="Sporulation related repeat"/>
    <property type="match status" value="1"/>
</dbReference>
<dbReference type="EMBL" id="WXYQ01000006">
    <property type="protein sequence ID" value="NBG95728.1"/>
    <property type="molecule type" value="Genomic_DNA"/>
</dbReference>
<dbReference type="Pfam" id="PF05036">
    <property type="entry name" value="SPOR"/>
    <property type="match status" value="1"/>
</dbReference>
<keyword evidence="3" id="KW-0378">Hydrolase</keyword>
<feature type="region of interest" description="Disordered" evidence="10">
    <location>
        <begin position="418"/>
        <end position="440"/>
    </location>
</feature>
<protein>
    <recommendedName>
        <fullName evidence="12">SPOR domain-containing protein</fullName>
    </recommendedName>
</protein>
<name>A0A845QBU0_9HYPH</name>
<feature type="active site" description="Acyl-ester intermediate" evidence="7">
    <location>
        <position position="74"/>
    </location>
</feature>
<evidence type="ECO:0000256" key="2">
    <source>
        <dbReference type="ARBA" id="ARBA00022729"/>
    </source>
</evidence>
<dbReference type="GO" id="GO:0009002">
    <property type="term" value="F:serine-type D-Ala-D-Ala carboxypeptidase activity"/>
    <property type="evidence" value="ECO:0007669"/>
    <property type="project" value="InterPro"/>
</dbReference>
<feature type="binding site" evidence="8">
    <location>
        <position position="236"/>
    </location>
    <ligand>
        <name>substrate</name>
    </ligand>
</feature>
<dbReference type="GeneID" id="300654430"/>
<evidence type="ECO:0000256" key="1">
    <source>
        <dbReference type="ARBA" id="ARBA00007164"/>
    </source>
</evidence>
<evidence type="ECO:0000256" key="3">
    <source>
        <dbReference type="ARBA" id="ARBA00022801"/>
    </source>
</evidence>